<dbReference type="PROSITE" id="PS50082">
    <property type="entry name" value="WD_REPEATS_2"/>
    <property type="match status" value="1"/>
</dbReference>
<dbReference type="EMBL" id="KE503206">
    <property type="protein sequence ID" value="EPX74331.1"/>
    <property type="molecule type" value="Genomic_DNA"/>
</dbReference>
<evidence type="ECO:0000256" key="4">
    <source>
        <dbReference type="ARBA" id="ARBA00022737"/>
    </source>
</evidence>
<reference evidence="7 8" key="1">
    <citation type="journal article" date="2011" name="Science">
        <title>Comparative functional genomics of the fission yeasts.</title>
        <authorList>
            <person name="Rhind N."/>
            <person name="Chen Z."/>
            <person name="Yassour M."/>
            <person name="Thompson D.A."/>
            <person name="Haas B.J."/>
            <person name="Habib N."/>
            <person name="Wapinski I."/>
            <person name="Roy S."/>
            <person name="Lin M.F."/>
            <person name="Heiman D.I."/>
            <person name="Young S.K."/>
            <person name="Furuya K."/>
            <person name="Guo Y."/>
            <person name="Pidoux A."/>
            <person name="Chen H.M."/>
            <person name="Robbertse B."/>
            <person name="Goldberg J.M."/>
            <person name="Aoki K."/>
            <person name="Bayne E.H."/>
            <person name="Berlin A.M."/>
            <person name="Desjardins C.A."/>
            <person name="Dobbs E."/>
            <person name="Dukaj L."/>
            <person name="Fan L."/>
            <person name="FitzGerald M.G."/>
            <person name="French C."/>
            <person name="Gujja S."/>
            <person name="Hansen K."/>
            <person name="Keifenheim D."/>
            <person name="Levin J.Z."/>
            <person name="Mosher R.A."/>
            <person name="Mueller C.A."/>
            <person name="Pfiffner J."/>
            <person name="Priest M."/>
            <person name="Russ C."/>
            <person name="Smialowska A."/>
            <person name="Swoboda P."/>
            <person name="Sykes S.M."/>
            <person name="Vaughn M."/>
            <person name="Vengrova S."/>
            <person name="Yoder R."/>
            <person name="Zeng Q."/>
            <person name="Allshire R."/>
            <person name="Baulcombe D."/>
            <person name="Birren B.W."/>
            <person name="Brown W."/>
            <person name="Ekwall K."/>
            <person name="Kellis M."/>
            <person name="Leatherwood J."/>
            <person name="Levin H."/>
            <person name="Margalit H."/>
            <person name="Martienssen R."/>
            <person name="Nieduszynski C.A."/>
            <person name="Spatafora J.W."/>
            <person name="Friedman N."/>
            <person name="Dalgaard J.Z."/>
            <person name="Baumann P."/>
            <person name="Niki H."/>
            <person name="Regev A."/>
            <person name="Nusbaum C."/>
        </authorList>
    </citation>
    <scope>NUCLEOTIDE SEQUENCE [LARGE SCALE GENOMIC DNA]</scope>
    <source>
        <strain evidence="8">yFS286</strain>
    </source>
</reference>
<evidence type="ECO:0000256" key="2">
    <source>
        <dbReference type="ARBA" id="ARBA00022490"/>
    </source>
</evidence>
<accession>S9PZ17</accession>
<keyword evidence="2" id="KW-0963">Cytoplasm</keyword>
<dbReference type="InterPro" id="IPR036322">
    <property type="entry name" value="WD40_repeat_dom_sf"/>
</dbReference>
<evidence type="ECO:0000313" key="7">
    <source>
        <dbReference type="EMBL" id="EPX74331.1"/>
    </source>
</evidence>
<dbReference type="SUPFAM" id="SSF50978">
    <property type="entry name" value="WD40 repeat-like"/>
    <property type="match status" value="1"/>
</dbReference>
<dbReference type="Gene3D" id="2.130.10.10">
    <property type="entry name" value="YVTN repeat-like/Quinoprotein amine dehydrogenase"/>
    <property type="match status" value="2"/>
</dbReference>
<dbReference type="PANTHER" id="PTHR12442:SF22">
    <property type="entry name" value="CYTOPLASMIC DYNEIN 1 INTERMEDIATE CHAIN-RELATED"/>
    <property type="match status" value="1"/>
</dbReference>
<keyword evidence="6" id="KW-0175">Coiled coil</keyword>
<dbReference type="SMART" id="SM00320">
    <property type="entry name" value="WD40"/>
    <property type="match status" value="5"/>
</dbReference>
<comment type="subcellular location">
    <subcellularLocation>
        <location evidence="1">Cytoplasm</location>
    </subcellularLocation>
</comment>
<dbReference type="Pfam" id="PF00400">
    <property type="entry name" value="WD40"/>
    <property type="match status" value="3"/>
</dbReference>
<dbReference type="HOGENOM" id="CLU_500736_0_0_1"/>
<dbReference type="GO" id="GO:0005868">
    <property type="term" value="C:cytoplasmic dynein complex"/>
    <property type="evidence" value="ECO:0007669"/>
    <property type="project" value="TreeGrafter"/>
</dbReference>
<dbReference type="GO" id="GO:0045504">
    <property type="term" value="F:dynein heavy chain binding"/>
    <property type="evidence" value="ECO:0007669"/>
    <property type="project" value="TreeGrafter"/>
</dbReference>
<dbReference type="OrthoDB" id="366230at2759"/>
<evidence type="ECO:0000313" key="8">
    <source>
        <dbReference type="Proteomes" id="UP000016088"/>
    </source>
</evidence>
<dbReference type="GO" id="GO:0030989">
    <property type="term" value="P:dynein-driven meiotic oscillatory nuclear movement"/>
    <property type="evidence" value="ECO:0007669"/>
    <property type="project" value="EnsemblFungi"/>
</dbReference>
<name>S9PZ17_SCHOY</name>
<evidence type="ECO:0000256" key="3">
    <source>
        <dbReference type="ARBA" id="ARBA00022574"/>
    </source>
</evidence>
<dbReference type="AlphaFoldDB" id="S9PZ17"/>
<feature type="repeat" description="WD" evidence="5">
    <location>
        <begin position="314"/>
        <end position="348"/>
    </location>
</feature>
<dbReference type="GO" id="GO:0045503">
    <property type="term" value="F:dynein light chain binding"/>
    <property type="evidence" value="ECO:0007669"/>
    <property type="project" value="TreeGrafter"/>
</dbReference>
<organism evidence="7 8">
    <name type="scientific">Schizosaccharomyces octosporus (strain yFS286)</name>
    <name type="common">Fission yeast</name>
    <name type="synonym">Octosporomyces octosporus</name>
    <dbReference type="NCBI Taxonomy" id="483514"/>
    <lineage>
        <taxon>Eukaryota</taxon>
        <taxon>Fungi</taxon>
        <taxon>Dikarya</taxon>
        <taxon>Ascomycota</taxon>
        <taxon>Taphrinomycotina</taxon>
        <taxon>Schizosaccharomycetes</taxon>
        <taxon>Schizosaccharomycetales</taxon>
        <taxon>Schizosaccharomycetaceae</taxon>
        <taxon>Schizosaccharomyces</taxon>
    </lineage>
</organism>
<gene>
    <name evidence="7" type="ORF">SOCG_03541</name>
</gene>
<keyword evidence="8" id="KW-1185">Reference proteome</keyword>
<dbReference type="eggNOG" id="KOG1587">
    <property type="taxonomic scope" value="Eukaryota"/>
</dbReference>
<dbReference type="InterPro" id="IPR050687">
    <property type="entry name" value="Dynein_IC"/>
</dbReference>
<dbReference type="OMA" id="CTCMSFA"/>
<dbReference type="Proteomes" id="UP000016088">
    <property type="component" value="Unassembled WGS sequence"/>
</dbReference>
<sequence length="565" mass="63800">MDAHKREIEEKREKLLKLRQEKQSFKVSHSFGSINVKDDLSQEHLSHFLTSIIKQKELHHTPISAPSSKSSSISTLKLTPVYEIFHETANPSNFLIKQQSSLSFSSFNTEFEMPSKHFSLRKDENASNELFQPNKHKICYKHEIKLNELDTLDDRELENVASFLQSSCKVIERALCEDSMGLFTNYSETRFNSVNNLPSTDKNKLKLRATLTDKTITSDRPINSLDYSHFFDELLLASYSNPVGGQRSDGLVLVWNQHWKNYPESILKANSEITISKFSPSNPHIVAGGAYNGQLFLWDLRQGSNPALSTNIITGGHIEPINDLAFMNSFSTENIVTCSTDGYMHIWDSHTLAKPTATVPLMADACKPMQAFAPTCMSYTTDMNAFVIGAEDGRLRIGNQQDIFEPQTNLNSFKSLEGHSAYVTGLDVMRASIDIEPLKKSENYYLSSSLDWTVKLWSTQKYNHSEQLTLNPIDQNEITCVREFDHQDMVFDVKWNPVQSGCFATVDAVGSLSIWDLKQNLQTPVVSDTPLNCKTLNRIAWQPKSNQHLACGGLGGSLFLYELNL</sequence>
<dbReference type="GO" id="GO:0030981">
    <property type="term" value="C:cortical microtubule cytoskeleton"/>
    <property type="evidence" value="ECO:0007669"/>
    <property type="project" value="EnsemblFungi"/>
</dbReference>
<dbReference type="RefSeq" id="XP_013017483.1">
    <property type="nucleotide sequence ID" value="XM_013162029.1"/>
</dbReference>
<feature type="coiled-coil region" evidence="6">
    <location>
        <begin position="1"/>
        <end position="28"/>
    </location>
</feature>
<dbReference type="InterPro" id="IPR001680">
    <property type="entry name" value="WD40_rpt"/>
</dbReference>
<dbReference type="InterPro" id="IPR015943">
    <property type="entry name" value="WD40/YVTN_repeat-like_dom_sf"/>
</dbReference>
<proteinExistence type="predicted"/>
<protein>
    <submittedName>
        <fullName evidence="7">Dynein intermediate chain Dic1</fullName>
    </submittedName>
</protein>
<keyword evidence="3 5" id="KW-0853">WD repeat</keyword>
<evidence type="ECO:0000256" key="6">
    <source>
        <dbReference type="SAM" id="Coils"/>
    </source>
</evidence>
<evidence type="ECO:0000256" key="5">
    <source>
        <dbReference type="PROSITE-ProRule" id="PRU00221"/>
    </source>
</evidence>
<dbReference type="GeneID" id="25032513"/>
<keyword evidence="4" id="KW-0677">Repeat</keyword>
<evidence type="ECO:0000256" key="1">
    <source>
        <dbReference type="ARBA" id="ARBA00004496"/>
    </source>
</evidence>
<dbReference type="GO" id="GO:0035974">
    <property type="term" value="C:meiotic spindle pole body"/>
    <property type="evidence" value="ECO:0007669"/>
    <property type="project" value="EnsemblFungi"/>
</dbReference>
<dbReference type="VEuPathDB" id="FungiDB:SOCG_03541"/>
<dbReference type="PANTHER" id="PTHR12442">
    <property type="entry name" value="DYNEIN INTERMEDIATE CHAIN"/>
    <property type="match status" value="1"/>
</dbReference>